<keyword evidence="3" id="KW-0489">Methyltransferase</keyword>
<dbReference type="EMBL" id="FQXT01000002">
    <property type="protein sequence ID" value="SHH79498.1"/>
    <property type="molecule type" value="Genomic_DNA"/>
</dbReference>
<dbReference type="STRING" id="573501.SAMN04487999_0938"/>
<dbReference type="InterPro" id="IPR029063">
    <property type="entry name" value="SAM-dependent_MTases_sf"/>
</dbReference>
<dbReference type="PANTHER" id="PTHR43861:SF3">
    <property type="entry name" value="PUTATIVE (AFU_ORTHOLOGUE AFUA_2G14390)-RELATED"/>
    <property type="match status" value="1"/>
</dbReference>
<organism evidence="3 4">
    <name type="scientific">Leeuwenhoekiella palythoae</name>
    <dbReference type="NCBI Taxonomy" id="573501"/>
    <lineage>
        <taxon>Bacteria</taxon>
        <taxon>Pseudomonadati</taxon>
        <taxon>Bacteroidota</taxon>
        <taxon>Flavobacteriia</taxon>
        <taxon>Flavobacteriales</taxon>
        <taxon>Flavobacteriaceae</taxon>
        <taxon>Leeuwenhoekiella</taxon>
    </lineage>
</organism>
<gene>
    <name evidence="2" type="ORF">DSM01_231</name>
    <name evidence="3" type="ORF">SAMN04487999_0938</name>
</gene>
<dbReference type="AlphaFoldDB" id="A0A1M5VWB0"/>
<reference evidence="4" key="1">
    <citation type="submission" date="2016-11" db="EMBL/GenBank/DDBJ databases">
        <authorList>
            <person name="Varghese N."/>
            <person name="Submissions S."/>
        </authorList>
    </citation>
    <scope>NUCLEOTIDE SEQUENCE [LARGE SCALE GENOMIC DNA]</scope>
    <source>
        <strain evidence="4">DSM 19859</strain>
    </source>
</reference>
<dbReference type="Gene3D" id="3.40.50.150">
    <property type="entry name" value="Vaccinia Virus protein VP39"/>
    <property type="match status" value="1"/>
</dbReference>
<protein>
    <submittedName>
        <fullName evidence="3">Methyltransferase domain-containing protein</fullName>
    </submittedName>
    <submittedName>
        <fullName evidence="2">Methyltransferase family protein</fullName>
    </submittedName>
</protein>
<keyword evidence="1 3" id="KW-0808">Transferase</keyword>
<dbReference type="Proteomes" id="UP000184240">
    <property type="component" value="Unassembled WGS sequence"/>
</dbReference>
<keyword evidence="5" id="KW-1185">Reference proteome</keyword>
<reference evidence="3" key="2">
    <citation type="submission" date="2016-11" db="EMBL/GenBank/DDBJ databases">
        <authorList>
            <person name="Jaros S."/>
            <person name="Januszkiewicz K."/>
            <person name="Wedrychowicz H."/>
        </authorList>
    </citation>
    <scope>NUCLEOTIDE SEQUENCE [LARGE SCALE GENOMIC DNA]</scope>
    <source>
        <strain evidence="3">DSM 19859</strain>
    </source>
</reference>
<sequence length="284" mass="32921">MTKKANLKIKDYSISQEEFTLVYDEVLDMFSTDPVPDNLGKYYLSENYISHTDSNDGLFEKVYQWVKNYMLKKKVKLISSYVEKGTLLDIGAGTGDFLNQAKKSGWKVTGIEPSPAARKRAFEKGINLFEEEAEVGDRKFDVITMWHVLEHVPDVEKQIEWIKNHLSTDGVLIVAVPNFNSYDAKYYKSFWAAWDVPRHLHHFSSKSIKTLFETNGFNLIEQKPLIFDSFYVSLLSEKYKSTSLIKPVSAFMIGLRSNWRAQQNKEYSSIIYIIKSRNTQNKTF</sequence>
<dbReference type="GO" id="GO:0032259">
    <property type="term" value="P:methylation"/>
    <property type="evidence" value="ECO:0007669"/>
    <property type="project" value="UniProtKB-KW"/>
</dbReference>
<dbReference type="PANTHER" id="PTHR43861">
    <property type="entry name" value="TRANS-ACONITATE 2-METHYLTRANSFERASE-RELATED"/>
    <property type="match status" value="1"/>
</dbReference>
<dbReference type="GO" id="GO:0008168">
    <property type="term" value="F:methyltransferase activity"/>
    <property type="evidence" value="ECO:0007669"/>
    <property type="project" value="UniProtKB-KW"/>
</dbReference>
<accession>A0A1M5VWB0</accession>
<evidence type="ECO:0000313" key="4">
    <source>
        <dbReference type="Proteomes" id="UP000184240"/>
    </source>
</evidence>
<evidence type="ECO:0000313" key="5">
    <source>
        <dbReference type="Proteomes" id="UP000290037"/>
    </source>
</evidence>
<evidence type="ECO:0000313" key="2">
    <source>
        <dbReference type="EMBL" id="RXG31095.1"/>
    </source>
</evidence>
<evidence type="ECO:0000313" key="3">
    <source>
        <dbReference type="EMBL" id="SHH79498.1"/>
    </source>
</evidence>
<dbReference type="Pfam" id="PF13489">
    <property type="entry name" value="Methyltransf_23"/>
    <property type="match status" value="1"/>
</dbReference>
<dbReference type="CDD" id="cd02440">
    <property type="entry name" value="AdoMet_MTases"/>
    <property type="match status" value="1"/>
</dbReference>
<dbReference type="EMBL" id="QOVN01000001">
    <property type="protein sequence ID" value="RXG31095.1"/>
    <property type="molecule type" value="Genomic_DNA"/>
</dbReference>
<proteinExistence type="predicted"/>
<dbReference type="SUPFAM" id="SSF53335">
    <property type="entry name" value="S-adenosyl-L-methionine-dependent methyltransferases"/>
    <property type="match status" value="1"/>
</dbReference>
<name>A0A1M5VWB0_9FLAO</name>
<evidence type="ECO:0000256" key="1">
    <source>
        <dbReference type="ARBA" id="ARBA00022679"/>
    </source>
</evidence>
<dbReference type="Proteomes" id="UP000290037">
    <property type="component" value="Unassembled WGS sequence"/>
</dbReference>
<reference evidence="2 5" key="3">
    <citation type="submission" date="2018-07" db="EMBL/GenBank/DDBJ databases">
        <title>Leeuwenhoekiella genomics.</title>
        <authorList>
            <person name="Tahon G."/>
            <person name="Willems A."/>
        </authorList>
    </citation>
    <scope>NUCLEOTIDE SEQUENCE [LARGE SCALE GENOMIC DNA]</scope>
    <source>
        <strain evidence="2 5">LMG 24856</strain>
    </source>
</reference>